<dbReference type="Gene3D" id="2.60.120.600">
    <property type="entry name" value="Domain of unknown function DUF1214, C-terminal domain"/>
    <property type="match status" value="1"/>
</dbReference>
<dbReference type="AlphaFoldDB" id="D8K8S0"/>
<dbReference type="InterPro" id="IPR037050">
    <property type="entry name" value="DUF1254_sf"/>
</dbReference>
<feature type="chain" id="PRO_5003116754" description="DUF1254 domain-containing protein" evidence="1">
    <location>
        <begin position="34"/>
        <end position="488"/>
    </location>
</feature>
<dbReference type="RefSeq" id="WP_013219242.1">
    <property type="nucleotide sequence ID" value="NC_014315.1"/>
</dbReference>
<organism evidence="4 5">
    <name type="scientific">Nitrosococcus watsoni (strain C-113)</name>
    <dbReference type="NCBI Taxonomy" id="105559"/>
    <lineage>
        <taxon>Bacteria</taxon>
        <taxon>Pseudomonadati</taxon>
        <taxon>Pseudomonadota</taxon>
        <taxon>Gammaproteobacteria</taxon>
        <taxon>Chromatiales</taxon>
        <taxon>Chromatiaceae</taxon>
        <taxon>Nitrosococcus</taxon>
    </lineage>
</organism>
<dbReference type="InterPro" id="IPR010679">
    <property type="entry name" value="DUF1254"/>
</dbReference>
<evidence type="ECO:0000259" key="3">
    <source>
        <dbReference type="Pfam" id="PF06863"/>
    </source>
</evidence>
<reference evidence="4 5" key="1">
    <citation type="submission" date="2010-06" db="EMBL/GenBank/DDBJ databases">
        <title>Complete sequence of chromosome of Nitrosococcus watsoni C-113.</title>
        <authorList>
            <consortium name="US DOE Joint Genome Institute"/>
            <person name="Lucas S."/>
            <person name="Copeland A."/>
            <person name="Lapidus A."/>
            <person name="Cheng J.-F."/>
            <person name="Bruce D."/>
            <person name="Goodwin L."/>
            <person name="Pitluck S."/>
            <person name="Malfatti S.A."/>
            <person name="Chain P.S.G."/>
            <person name="Land M."/>
            <person name="Hauser L."/>
            <person name="Kyrpides N."/>
            <person name="Ivanova N."/>
            <person name="Cambell M.A."/>
            <person name="Heidelberg J.F."/>
            <person name="Klotz M.G."/>
            <person name="Woyke T."/>
        </authorList>
    </citation>
    <scope>NUCLEOTIDE SEQUENCE [LARGE SCALE GENOMIC DNA]</scope>
    <source>
        <strain evidence="4 5">C-113</strain>
    </source>
</reference>
<dbReference type="PANTHER" id="PTHR36509">
    <property type="entry name" value="BLL3101 PROTEIN"/>
    <property type="match status" value="1"/>
</dbReference>
<dbReference type="Proteomes" id="UP000000393">
    <property type="component" value="Chromosome"/>
</dbReference>
<protein>
    <recommendedName>
        <fullName evidence="6">DUF1254 domain-containing protein</fullName>
    </recommendedName>
</protein>
<dbReference type="eggNOG" id="COG5361">
    <property type="taxonomic scope" value="Bacteria"/>
</dbReference>
<keyword evidence="1" id="KW-0732">Signal</keyword>
<feature type="domain" description="DUF1214" evidence="2">
    <location>
        <begin position="365"/>
        <end position="471"/>
    </location>
</feature>
<dbReference type="InterPro" id="IPR037049">
    <property type="entry name" value="DUF1214_C_sf"/>
</dbReference>
<feature type="signal peptide" evidence="1">
    <location>
        <begin position="1"/>
        <end position="33"/>
    </location>
</feature>
<dbReference type="PANTHER" id="PTHR36509:SF2">
    <property type="entry name" value="BLL3101 PROTEIN"/>
    <property type="match status" value="1"/>
</dbReference>
<dbReference type="InterPro" id="IPR010621">
    <property type="entry name" value="DUF1214"/>
</dbReference>
<dbReference type="Pfam" id="PF06863">
    <property type="entry name" value="DUF1254"/>
    <property type="match status" value="1"/>
</dbReference>
<dbReference type="Gene3D" id="2.60.40.1610">
    <property type="entry name" value="Domain of unknown function DUF1254"/>
    <property type="match status" value="1"/>
</dbReference>
<dbReference type="STRING" id="105559.Nwat_0156"/>
<evidence type="ECO:0000259" key="2">
    <source>
        <dbReference type="Pfam" id="PF06742"/>
    </source>
</evidence>
<evidence type="ECO:0000313" key="5">
    <source>
        <dbReference type="Proteomes" id="UP000000393"/>
    </source>
</evidence>
<evidence type="ECO:0000313" key="4">
    <source>
        <dbReference type="EMBL" id="ADJ27130.1"/>
    </source>
</evidence>
<name>D8K8S0_NITWC</name>
<accession>D8K8S0</accession>
<sequence length="488" mass="53883">MMMQLFAQSRITRLACGLSLLCTATFGSNIVYAQSATKPATTERNMSPEQVKSLARDAYLYAYPLVLMDITMHQATNVPDAASVAMRAPVNQFAHFREYPDANTKDVVRFNFDTLYSFAWLDVSKEPMVISLPDMHGRYYLMPMLDMWTDVFAVPGTRTTGDKAGNYAIAAADWSGKLPPGVELIHAPTPIVWVMGRTQTNGPSDLDHVRKVQDAYKLTPLSQWGKNYTPPEQSPVDTSIDNTTPPLVQVNRMSGVELLTRLARLLKTFPPHASDYPILHRMAAVGFKPGQDFNADKLSSEVIKNINTAAVEAKTELQGLVAKGKLGVTKNGWNYATNLGNYGTDYQLRAMVAMAGLGANLGKDAIYLNAFADADGNPTTGEHDYAIHFDNGKLPPANAFWSLTMYDMDGFQVPNPINRFAIGDRDELKFNNDGSLDIYIQHQSPGKDKESNWLPAPEGPFQVMLRMYSPKASVFKTGLDLPPITKVP</sequence>
<gene>
    <name evidence="4" type="ordered locus">Nwat_0156</name>
</gene>
<dbReference type="HOGENOM" id="CLU_027269_1_1_6"/>
<keyword evidence="5" id="KW-1185">Reference proteome</keyword>
<dbReference type="SUPFAM" id="SSF160935">
    <property type="entry name" value="VPA0735-like"/>
    <property type="match status" value="1"/>
</dbReference>
<feature type="domain" description="DUF1254" evidence="3">
    <location>
        <begin position="90"/>
        <end position="220"/>
    </location>
</feature>
<dbReference type="Pfam" id="PF06742">
    <property type="entry name" value="DUF1214"/>
    <property type="match status" value="1"/>
</dbReference>
<evidence type="ECO:0000256" key="1">
    <source>
        <dbReference type="SAM" id="SignalP"/>
    </source>
</evidence>
<dbReference type="EMBL" id="CP002086">
    <property type="protein sequence ID" value="ADJ27130.1"/>
    <property type="molecule type" value="Genomic_DNA"/>
</dbReference>
<proteinExistence type="predicted"/>
<evidence type="ECO:0008006" key="6">
    <source>
        <dbReference type="Google" id="ProtNLM"/>
    </source>
</evidence>
<dbReference type="KEGG" id="nwa:Nwat_0156"/>